<dbReference type="AlphaFoldDB" id="A0A8S3TWM9"/>
<gene>
    <name evidence="2" type="ORF">MEDL_45817</name>
</gene>
<dbReference type="Proteomes" id="UP000683360">
    <property type="component" value="Unassembled WGS sequence"/>
</dbReference>
<keyword evidence="3" id="KW-1185">Reference proteome</keyword>
<feature type="chain" id="PRO_5035897319" evidence="1">
    <location>
        <begin position="26"/>
        <end position="182"/>
    </location>
</feature>
<dbReference type="EMBL" id="CAJPWZ010002200">
    <property type="protein sequence ID" value="CAG2233171.1"/>
    <property type="molecule type" value="Genomic_DNA"/>
</dbReference>
<accession>A0A8S3TWM9</accession>
<sequence length="182" mass="18578">MDKLSFVTVVSCLVYISIVMQGADAQDCATSKITACTTTYSGAVAGAGADKKKICSAANTYLDCLNKVVTDCKLDPGTSIISQTIAAAKKALSQYGCGSGIAAGAGRDRNKTCSAANTYLNCLRKVVTDCMLDSGSSLIKQSFATAKQALSQAGCGGGANGAGSLVFNFVAIVSGLTFYKLF</sequence>
<reference evidence="2" key="1">
    <citation type="submission" date="2021-03" db="EMBL/GenBank/DDBJ databases">
        <authorList>
            <person name="Bekaert M."/>
        </authorList>
    </citation>
    <scope>NUCLEOTIDE SEQUENCE</scope>
</reference>
<organism evidence="2 3">
    <name type="scientific">Mytilus edulis</name>
    <name type="common">Blue mussel</name>
    <dbReference type="NCBI Taxonomy" id="6550"/>
    <lineage>
        <taxon>Eukaryota</taxon>
        <taxon>Metazoa</taxon>
        <taxon>Spiralia</taxon>
        <taxon>Lophotrochozoa</taxon>
        <taxon>Mollusca</taxon>
        <taxon>Bivalvia</taxon>
        <taxon>Autobranchia</taxon>
        <taxon>Pteriomorphia</taxon>
        <taxon>Mytilida</taxon>
        <taxon>Mytiloidea</taxon>
        <taxon>Mytilidae</taxon>
        <taxon>Mytilinae</taxon>
        <taxon>Mytilus</taxon>
    </lineage>
</organism>
<comment type="caution">
    <text evidence="2">The sequence shown here is derived from an EMBL/GenBank/DDBJ whole genome shotgun (WGS) entry which is preliminary data.</text>
</comment>
<evidence type="ECO:0000313" key="2">
    <source>
        <dbReference type="EMBL" id="CAG2233171.1"/>
    </source>
</evidence>
<name>A0A8S3TWM9_MYTED</name>
<protein>
    <submittedName>
        <fullName evidence="2">Uncharacterized protein</fullName>
    </submittedName>
</protein>
<evidence type="ECO:0000313" key="3">
    <source>
        <dbReference type="Proteomes" id="UP000683360"/>
    </source>
</evidence>
<keyword evidence="1" id="KW-0732">Signal</keyword>
<feature type="signal peptide" evidence="1">
    <location>
        <begin position="1"/>
        <end position="25"/>
    </location>
</feature>
<dbReference type="OrthoDB" id="6202127at2759"/>
<proteinExistence type="predicted"/>
<evidence type="ECO:0000256" key="1">
    <source>
        <dbReference type="SAM" id="SignalP"/>
    </source>
</evidence>